<dbReference type="InterPro" id="IPR005149">
    <property type="entry name" value="Tscrpt_reg_PadR_N"/>
</dbReference>
<dbReference type="InterPro" id="IPR052509">
    <property type="entry name" value="Metal_resp_DNA-bind_regulator"/>
</dbReference>
<reference evidence="3" key="1">
    <citation type="submission" date="2017-09" db="EMBL/GenBank/DDBJ databases">
        <title>Depth-based differentiation of microbial function through sediment-hosted aquifers and enrichment of novel symbionts in the deep terrestrial subsurface.</title>
        <authorList>
            <person name="Probst A.J."/>
            <person name="Ladd B."/>
            <person name="Jarett J.K."/>
            <person name="Geller-Mcgrath D.E."/>
            <person name="Sieber C.M.K."/>
            <person name="Emerson J.B."/>
            <person name="Anantharaman K."/>
            <person name="Thomas B.C."/>
            <person name="Malmstrom R."/>
            <person name="Stieglmeier M."/>
            <person name="Klingl A."/>
            <person name="Woyke T."/>
            <person name="Ryan C.M."/>
            <person name="Banfield J.F."/>
        </authorList>
    </citation>
    <scope>NUCLEOTIDE SEQUENCE [LARGE SCALE GENOMIC DNA]</scope>
</reference>
<dbReference type="EMBL" id="PFOB01000038">
    <property type="protein sequence ID" value="PIZ62988.1"/>
    <property type="molecule type" value="Genomic_DNA"/>
</dbReference>
<dbReference type="SUPFAM" id="SSF46785">
    <property type="entry name" value="Winged helix' DNA-binding domain"/>
    <property type="match status" value="1"/>
</dbReference>
<comment type="caution">
    <text evidence="2">The sequence shown here is derived from an EMBL/GenBank/DDBJ whole genome shotgun (WGS) entry which is preliminary data.</text>
</comment>
<accession>A0A2M7TYS3</accession>
<feature type="domain" description="Transcription regulator PadR N-terminal" evidence="1">
    <location>
        <begin position="18"/>
        <end position="88"/>
    </location>
</feature>
<dbReference type="Proteomes" id="UP000228503">
    <property type="component" value="Unassembled WGS sequence"/>
</dbReference>
<gene>
    <name evidence="2" type="ORF">COY16_03115</name>
</gene>
<dbReference type="AlphaFoldDB" id="A0A2M7TYS3"/>
<dbReference type="InterPro" id="IPR036390">
    <property type="entry name" value="WH_DNA-bd_sf"/>
</dbReference>
<evidence type="ECO:0000313" key="3">
    <source>
        <dbReference type="Proteomes" id="UP000228503"/>
    </source>
</evidence>
<evidence type="ECO:0000313" key="2">
    <source>
        <dbReference type="EMBL" id="PIZ62988.1"/>
    </source>
</evidence>
<organism evidence="2 3">
    <name type="scientific">Candidatus Roizmanbacteria bacterium CG_4_10_14_0_2_um_filter_39_13</name>
    <dbReference type="NCBI Taxonomy" id="1974825"/>
    <lineage>
        <taxon>Bacteria</taxon>
        <taxon>Candidatus Roizmaniibacteriota</taxon>
    </lineage>
</organism>
<dbReference type="Pfam" id="PF03551">
    <property type="entry name" value="PadR"/>
    <property type="match status" value="1"/>
</dbReference>
<dbReference type="PANTHER" id="PTHR33169">
    <property type="entry name" value="PADR-FAMILY TRANSCRIPTIONAL REGULATOR"/>
    <property type="match status" value="1"/>
</dbReference>
<protein>
    <recommendedName>
        <fullName evidence="1">Transcription regulator PadR N-terminal domain-containing protein</fullName>
    </recommendedName>
</protein>
<dbReference type="Gene3D" id="1.10.10.10">
    <property type="entry name" value="Winged helix-like DNA-binding domain superfamily/Winged helix DNA-binding domain"/>
    <property type="match status" value="1"/>
</dbReference>
<dbReference type="InterPro" id="IPR036388">
    <property type="entry name" value="WH-like_DNA-bd_sf"/>
</dbReference>
<evidence type="ECO:0000259" key="1">
    <source>
        <dbReference type="Pfam" id="PF03551"/>
    </source>
</evidence>
<dbReference type="PANTHER" id="PTHR33169:SF14">
    <property type="entry name" value="TRANSCRIPTIONAL REGULATOR RV3488"/>
    <property type="match status" value="1"/>
</dbReference>
<proteinExistence type="predicted"/>
<name>A0A2M7TYS3_9BACT</name>
<sequence>MRENTSHIIVENYYEPCILFLLSKKASYGYKLKKDLKIKLICEVNIGNLYRCLAKLHRGGYVTKYHEESAEGPERVMYRTTAEGLKLLQMWIHQLQREKKVVSKLIKQYTNALGV</sequence>